<feature type="transmembrane region" description="Helical" evidence="1">
    <location>
        <begin position="36"/>
        <end position="54"/>
    </location>
</feature>
<accession>A0A9X3LBQ7</accession>
<dbReference type="AlphaFoldDB" id="A0A9X3LBQ7"/>
<keyword evidence="3" id="KW-1185">Reference proteome</keyword>
<keyword evidence="1" id="KW-1133">Transmembrane helix</keyword>
<evidence type="ECO:0000256" key="1">
    <source>
        <dbReference type="SAM" id="Phobius"/>
    </source>
</evidence>
<organism evidence="2 3">
    <name type="scientific">Psychrobacillus psychrodurans</name>
    <dbReference type="NCBI Taxonomy" id="126157"/>
    <lineage>
        <taxon>Bacteria</taxon>
        <taxon>Bacillati</taxon>
        <taxon>Bacillota</taxon>
        <taxon>Bacilli</taxon>
        <taxon>Bacillales</taxon>
        <taxon>Bacillaceae</taxon>
        <taxon>Psychrobacillus</taxon>
    </lineage>
</organism>
<proteinExistence type="predicted"/>
<evidence type="ECO:0000313" key="2">
    <source>
        <dbReference type="EMBL" id="MCZ8535028.1"/>
    </source>
</evidence>
<sequence>MKKSKIILPIMVVVAVLATIILNQEEYSEVTFINKLLITAGAAIVSSVIGYFLLGADVDKVDPKPTNNTVNKTLKKNSRRK</sequence>
<dbReference type="RefSeq" id="WP_090570698.1">
    <property type="nucleotide sequence ID" value="NZ_CP189791.1"/>
</dbReference>
<keyword evidence="1" id="KW-0472">Membrane</keyword>
<gene>
    <name evidence="2" type="ORF">M9R61_17115</name>
</gene>
<protein>
    <submittedName>
        <fullName evidence="2">Uncharacterized protein</fullName>
    </submittedName>
</protein>
<name>A0A9X3LBQ7_9BACI</name>
<feature type="transmembrane region" description="Helical" evidence="1">
    <location>
        <begin position="6"/>
        <end position="24"/>
    </location>
</feature>
<evidence type="ECO:0000313" key="3">
    <source>
        <dbReference type="Proteomes" id="UP001152172"/>
    </source>
</evidence>
<dbReference type="Proteomes" id="UP001152172">
    <property type="component" value="Unassembled WGS sequence"/>
</dbReference>
<reference evidence="2" key="1">
    <citation type="submission" date="2022-05" db="EMBL/GenBank/DDBJ databases">
        <authorList>
            <person name="Colautti A."/>
            <person name="Iacumin L."/>
        </authorList>
    </citation>
    <scope>NUCLEOTIDE SEQUENCE</scope>
    <source>
        <strain evidence="2">DSM 30747</strain>
    </source>
</reference>
<comment type="caution">
    <text evidence="2">The sequence shown here is derived from an EMBL/GenBank/DDBJ whole genome shotgun (WGS) entry which is preliminary data.</text>
</comment>
<dbReference type="EMBL" id="JAMKBI010000015">
    <property type="protein sequence ID" value="MCZ8535028.1"/>
    <property type="molecule type" value="Genomic_DNA"/>
</dbReference>
<keyword evidence="1" id="KW-0812">Transmembrane</keyword>